<comment type="caution">
    <text evidence="3">The sequence shown here is derived from an EMBL/GenBank/DDBJ whole genome shotgun (WGS) entry which is preliminary data.</text>
</comment>
<sequence>MESSSEVSYDNHNPNRNRNHNNSNSNSATNESPIVKCLPRWNYVGPNPVKKDAYLHHLPNIEGIDLGDYVRREVTNVDGMGREYFDAGLRLMLCYQHEMAARCFLACLQMSEHCALAHGLLALCHSPNYNFKGEAYYESAHHPEEQDVQDLLCVFPSQQVADRHSKMAIEKIEEIKKLHKKTSSRSNKRGRGKNRSKSRSNSNNNNNNDDNSKNNSNGNAANENGIVHEADLPQLIPDVEAQFLVAIRILTGQPGLEHSLSVDIVGRPYAHAMRKIYEKYPDDSEVAYFFAESLMVLNAWQLFEFPTGKPVSPDVNETRTVLEKALLVHKDHAGLCHMYVHLSEMSAYPEKALDACLPLRHKFPHAGHLIHMPTHIDVLVGDYESCVEYNCKAILADERSIYTSPGTAGIESFYFGYIVHNYHMAVYGSILGGFEKKAMELADKLTKILSEQMFEGYPDLTAYLESYSALDIHVMIRFGRWERILKLDPPKNKALMLFRAATIKYAQALAYASLGRTEEAKREANNLDSLRGDPEAEFRILHNNSVANLLSADSCMAQGEIAYRDGNYDEAFQLLRKAVHMQDNLNFDEPWGKMQPIRHALGGLLLEQNHLEEAESVFRKDLEFHPLNPWAMVGLIETLKKKEQSCCSTTAEIKDLEDKLRQQRQTKLADFEIKVACACCTKDA</sequence>
<dbReference type="InterPro" id="IPR019734">
    <property type="entry name" value="TPR_rpt"/>
</dbReference>
<dbReference type="Gene3D" id="1.25.40.10">
    <property type="entry name" value="Tetratricopeptide repeat domain"/>
    <property type="match status" value="1"/>
</dbReference>
<name>A0AAD2G9J2_9STRA</name>
<keyword evidence="4" id="KW-1185">Reference proteome</keyword>
<proteinExistence type="predicted"/>
<dbReference type="SUPFAM" id="SSF48452">
    <property type="entry name" value="TPR-like"/>
    <property type="match status" value="1"/>
</dbReference>
<feature type="repeat" description="TPR" evidence="1">
    <location>
        <begin position="595"/>
        <end position="628"/>
    </location>
</feature>
<feature type="region of interest" description="Disordered" evidence="2">
    <location>
        <begin position="1"/>
        <end position="31"/>
    </location>
</feature>
<evidence type="ECO:0000313" key="4">
    <source>
        <dbReference type="Proteomes" id="UP001295423"/>
    </source>
</evidence>
<feature type="region of interest" description="Disordered" evidence="2">
    <location>
        <begin position="176"/>
        <end position="223"/>
    </location>
</feature>
<keyword evidence="1" id="KW-0802">TPR repeat</keyword>
<dbReference type="InterPro" id="IPR011990">
    <property type="entry name" value="TPR-like_helical_dom_sf"/>
</dbReference>
<dbReference type="PROSITE" id="PS50005">
    <property type="entry name" value="TPR"/>
    <property type="match status" value="2"/>
</dbReference>
<dbReference type="EMBL" id="CAKOGP040002313">
    <property type="protein sequence ID" value="CAJ1966844.1"/>
    <property type="molecule type" value="Genomic_DNA"/>
</dbReference>
<accession>A0AAD2G9J2</accession>
<feature type="repeat" description="TPR" evidence="1">
    <location>
        <begin position="552"/>
        <end position="585"/>
    </location>
</feature>
<evidence type="ECO:0000256" key="1">
    <source>
        <dbReference type="PROSITE-ProRule" id="PRU00339"/>
    </source>
</evidence>
<evidence type="ECO:0000313" key="3">
    <source>
        <dbReference type="EMBL" id="CAJ1966844.1"/>
    </source>
</evidence>
<protein>
    <submittedName>
        <fullName evidence="3">Uncharacterized protein</fullName>
    </submittedName>
</protein>
<feature type="compositionally biased region" description="Low complexity" evidence="2">
    <location>
        <begin position="199"/>
        <end position="219"/>
    </location>
</feature>
<gene>
    <name evidence="3" type="ORF">CYCCA115_LOCUS22427</name>
</gene>
<feature type="compositionally biased region" description="Basic residues" evidence="2">
    <location>
        <begin position="177"/>
        <end position="198"/>
    </location>
</feature>
<dbReference type="AlphaFoldDB" id="A0AAD2G9J2"/>
<feature type="compositionally biased region" description="Polar residues" evidence="2">
    <location>
        <begin position="1"/>
        <end position="10"/>
    </location>
</feature>
<dbReference type="Proteomes" id="UP001295423">
    <property type="component" value="Unassembled WGS sequence"/>
</dbReference>
<dbReference type="PANTHER" id="PTHR45588:SF1">
    <property type="entry name" value="WW DOMAIN-CONTAINING PROTEIN"/>
    <property type="match status" value="1"/>
</dbReference>
<evidence type="ECO:0000256" key="2">
    <source>
        <dbReference type="SAM" id="MobiDB-lite"/>
    </source>
</evidence>
<reference evidence="3" key="1">
    <citation type="submission" date="2023-08" db="EMBL/GenBank/DDBJ databases">
        <authorList>
            <person name="Audoor S."/>
            <person name="Bilcke G."/>
        </authorList>
    </citation>
    <scope>NUCLEOTIDE SEQUENCE</scope>
</reference>
<feature type="compositionally biased region" description="Low complexity" evidence="2">
    <location>
        <begin position="11"/>
        <end position="27"/>
    </location>
</feature>
<dbReference type="PANTHER" id="PTHR45588">
    <property type="entry name" value="TPR DOMAIN-CONTAINING PROTEIN"/>
    <property type="match status" value="1"/>
</dbReference>
<organism evidence="3 4">
    <name type="scientific">Cylindrotheca closterium</name>
    <dbReference type="NCBI Taxonomy" id="2856"/>
    <lineage>
        <taxon>Eukaryota</taxon>
        <taxon>Sar</taxon>
        <taxon>Stramenopiles</taxon>
        <taxon>Ochrophyta</taxon>
        <taxon>Bacillariophyta</taxon>
        <taxon>Bacillariophyceae</taxon>
        <taxon>Bacillariophycidae</taxon>
        <taxon>Bacillariales</taxon>
        <taxon>Bacillariaceae</taxon>
        <taxon>Cylindrotheca</taxon>
    </lineage>
</organism>